<feature type="domain" description="JmjC" evidence="3">
    <location>
        <begin position="244"/>
        <end position="413"/>
    </location>
</feature>
<feature type="transmembrane region" description="Helical" evidence="2">
    <location>
        <begin position="32"/>
        <end position="49"/>
    </location>
</feature>
<evidence type="ECO:0000313" key="4">
    <source>
        <dbReference type="EMBL" id="CAD8374318.1"/>
    </source>
</evidence>
<dbReference type="InterPro" id="IPR041667">
    <property type="entry name" value="Cupin_8"/>
</dbReference>
<dbReference type="AlphaFoldDB" id="A0A7S0AU66"/>
<gene>
    <name evidence="4" type="ORF">MPOL1434_LOCUS7925</name>
</gene>
<reference evidence="4" key="1">
    <citation type="submission" date="2021-01" db="EMBL/GenBank/DDBJ databases">
        <authorList>
            <person name="Corre E."/>
            <person name="Pelletier E."/>
            <person name="Niang G."/>
            <person name="Scheremetjew M."/>
            <person name="Finn R."/>
            <person name="Kale V."/>
            <person name="Holt S."/>
            <person name="Cochrane G."/>
            <person name="Meng A."/>
            <person name="Brown T."/>
            <person name="Cohen L."/>
        </authorList>
    </citation>
    <scope>NUCLEOTIDE SEQUENCE</scope>
    <source>
        <strain evidence="4">CCMP3303</strain>
    </source>
</reference>
<evidence type="ECO:0000259" key="3">
    <source>
        <dbReference type="PROSITE" id="PS51184"/>
    </source>
</evidence>
<feature type="region of interest" description="Disordered" evidence="1">
    <location>
        <begin position="185"/>
        <end position="208"/>
    </location>
</feature>
<dbReference type="PANTHER" id="PTHR12461:SF105">
    <property type="entry name" value="HYPOXIA-INDUCIBLE FACTOR 1-ALPHA INHIBITOR"/>
    <property type="match status" value="1"/>
</dbReference>
<feature type="region of interest" description="Disordered" evidence="1">
    <location>
        <begin position="1"/>
        <end position="26"/>
    </location>
</feature>
<name>A0A7S0AU66_9STRA</name>
<dbReference type="EMBL" id="HBEJ01013475">
    <property type="protein sequence ID" value="CAD8374318.1"/>
    <property type="molecule type" value="Transcribed_RNA"/>
</dbReference>
<dbReference type="PROSITE" id="PS51184">
    <property type="entry name" value="JMJC"/>
    <property type="match status" value="1"/>
</dbReference>
<dbReference type="PANTHER" id="PTHR12461">
    <property type="entry name" value="HYPOXIA-INDUCIBLE FACTOR 1 ALPHA INHIBITOR-RELATED"/>
    <property type="match status" value="1"/>
</dbReference>
<evidence type="ECO:0000256" key="2">
    <source>
        <dbReference type="SAM" id="Phobius"/>
    </source>
</evidence>
<evidence type="ECO:0000256" key="1">
    <source>
        <dbReference type="SAM" id="MobiDB-lite"/>
    </source>
</evidence>
<protein>
    <recommendedName>
        <fullName evidence="3">JmjC domain-containing protein</fullName>
    </recommendedName>
</protein>
<proteinExistence type="predicted"/>
<organism evidence="4">
    <name type="scientific">Minutocellus polymorphus</name>
    <dbReference type="NCBI Taxonomy" id="265543"/>
    <lineage>
        <taxon>Eukaryota</taxon>
        <taxon>Sar</taxon>
        <taxon>Stramenopiles</taxon>
        <taxon>Ochrophyta</taxon>
        <taxon>Bacillariophyta</taxon>
        <taxon>Mediophyceae</taxon>
        <taxon>Cymatosirophycidae</taxon>
        <taxon>Cymatosirales</taxon>
        <taxon>Cymatosiraceae</taxon>
        <taxon>Minutocellus</taxon>
    </lineage>
</organism>
<accession>A0A7S0AU66</accession>
<keyword evidence="2" id="KW-0812">Transmembrane</keyword>
<dbReference type="Gene3D" id="2.60.120.650">
    <property type="entry name" value="Cupin"/>
    <property type="match status" value="1"/>
</dbReference>
<keyword evidence="2" id="KW-1133">Transmembrane helix</keyword>
<keyword evidence="2" id="KW-0472">Membrane</keyword>
<dbReference type="InterPro" id="IPR003347">
    <property type="entry name" value="JmjC_dom"/>
</dbReference>
<dbReference type="SUPFAM" id="SSF51197">
    <property type="entry name" value="Clavaminate synthase-like"/>
    <property type="match status" value="1"/>
</dbReference>
<sequence>MTMGSNNKRCVSQMSTATQSTAEDPPTIGSTSYIVALLAALIGFFFSQLQELYIELNSGGDTRTSATDAVQSHTKSRAVSAFDELSGRGVSAIAVDWEAERRLQQRKQEQQQQDDEDAQQKTHELIDETVETISAIVKKYVDRNEPFVCRRCMMPESLGGWWDVDANLLDAIGADTFMPIRVAKSSTTQTDPTQFQRSSTDSNATRQMTDKSAYQERNMVASDFFSQYTDHSGRGLEISSDEHWYAAQVDVVTTLPGLLKYVASSAPPKHQLMEAVGPTPPSSHHPVTLYFGAGERTTQLHYDSLENVVCLASGGTKTFALYDPVSSSKYLYIDRSVHGNFAPANPVDPGPNHPMAKFALPSSVTLSVGDCLYLPVYWYHTVTSYEERTISINWWRSPSTQKMSVLESIFCGRQDYGAGAKC</sequence>
<dbReference type="Pfam" id="PF13621">
    <property type="entry name" value="Cupin_8"/>
    <property type="match status" value="1"/>
</dbReference>